<dbReference type="InterPro" id="IPR036388">
    <property type="entry name" value="WH-like_DNA-bd_sf"/>
</dbReference>
<protein>
    <submittedName>
        <fullName evidence="2">PadR family transcriptional regulator</fullName>
    </submittedName>
</protein>
<dbReference type="SUPFAM" id="SSF46785">
    <property type="entry name" value="Winged helix' DNA-binding domain"/>
    <property type="match status" value="1"/>
</dbReference>
<name>A0A523BAZ7_9CREN</name>
<dbReference type="InterPro" id="IPR005149">
    <property type="entry name" value="Tscrpt_reg_PadR_N"/>
</dbReference>
<dbReference type="InterPro" id="IPR052509">
    <property type="entry name" value="Metal_resp_DNA-bind_regulator"/>
</dbReference>
<dbReference type="Pfam" id="PF03551">
    <property type="entry name" value="PadR"/>
    <property type="match status" value="1"/>
</dbReference>
<comment type="caution">
    <text evidence="3">The sequence shown here is derived from an EMBL/GenBank/DDBJ whole genome shotgun (WGS) entry which is preliminary data.</text>
</comment>
<evidence type="ECO:0000313" key="2">
    <source>
        <dbReference type="EMBL" id="RZN56717.1"/>
    </source>
</evidence>
<accession>A0A523BAZ7</accession>
<dbReference type="Proteomes" id="UP000317265">
    <property type="component" value="Unassembled WGS sequence"/>
</dbReference>
<sequence>MCGRSHTTGCEFGQNEFEYESCNCHSVKNHPACECTLGKTTIPKGLLHLAILNVLKDKEMHGGSIHQSLKERFGIDTAKPIVYVMLRRMEEAGLVVSQWDTSGSGPAKRVYRITQDGIDYLKDAIDNLKNVVKLIRMLIGEEGSSDV</sequence>
<dbReference type="PANTHER" id="PTHR33169">
    <property type="entry name" value="PADR-FAMILY TRANSCRIPTIONAL REGULATOR"/>
    <property type="match status" value="1"/>
</dbReference>
<evidence type="ECO:0000313" key="5">
    <source>
        <dbReference type="Proteomes" id="UP000317265"/>
    </source>
</evidence>
<dbReference type="Gene3D" id="1.10.10.10">
    <property type="entry name" value="Winged helix-like DNA-binding domain superfamily/Winged helix DNA-binding domain"/>
    <property type="match status" value="1"/>
</dbReference>
<reference evidence="2 4" key="2">
    <citation type="journal article" date="2019" name="Nat. Microbiol.">
        <title>Wide diversity of methane and short-chain alkane metabolisms in uncultured archaea.</title>
        <authorList>
            <person name="Borrel G."/>
            <person name="Adam P.S."/>
            <person name="McKay L.J."/>
            <person name="Chen L.X."/>
            <person name="Sierra-Garcia I.N."/>
            <person name="Sieber C.M."/>
            <person name="Letourneur Q."/>
            <person name="Ghozlane A."/>
            <person name="Andersen G.L."/>
            <person name="Li W.J."/>
            <person name="Hallam S.J."/>
            <person name="Muyzer G."/>
            <person name="de Oliveira V.M."/>
            <person name="Inskeep W.P."/>
            <person name="Banfield J.F."/>
            <person name="Gribaldo S."/>
        </authorList>
    </citation>
    <scope>NUCLEOTIDE SEQUENCE [LARGE SCALE GENOMIC DNA]</scope>
    <source>
        <strain evidence="2">Verst-YHS</strain>
    </source>
</reference>
<dbReference type="Proteomes" id="UP000316080">
    <property type="component" value="Unassembled WGS sequence"/>
</dbReference>
<reference evidence="3 5" key="1">
    <citation type="journal article" date="2019" name="Nat. Microbiol.">
        <title>Expanding anaerobic alkane metabolism in the domain of Archaea.</title>
        <authorList>
            <person name="Wang Y."/>
            <person name="Wegener G."/>
            <person name="Hou J."/>
            <person name="Wang F."/>
            <person name="Xiao X."/>
        </authorList>
    </citation>
    <scope>NUCLEOTIDE SEQUENCE [LARGE SCALE GENOMIC DNA]</scope>
    <source>
        <strain evidence="3">WYZ-LMO11</strain>
    </source>
</reference>
<evidence type="ECO:0000313" key="4">
    <source>
        <dbReference type="Proteomes" id="UP000316080"/>
    </source>
</evidence>
<dbReference type="InterPro" id="IPR036390">
    <property type="entry name" value="WH_DNA-bd_sf"/>
</dbReference>
<proteinExistence type="predicted"/>
<feature type="domain" description="Transcription regulator PadR N-terminal" evidence="1">
    <location>
        <begin position="51"/>
        <end position="122"/>
    </location>
</feature>
<gene>
    <name evidence="3" type="ORF">DSO09_06480</name>
    <name evidence="2" type="ORF">EF809_02170</name>
</gene>
<evidence type="ECO:0000313" key="3">
    <source>
        <dbReference type="EMBL" id="TDA37650.1"/>
    </source>
</evidence>
<dbReference type="EMBL" id="QNVI01000066">
    <property type="protein sequence ID" value="TDA37650.1"/>
    <property type="molecule type" value="Genomic_DNA"/>
</dbReference>
<organism evidence="3 5">
    <name type="scientific">Thermoproteota archaeon</name>
    <dbReference type="NCBI Taxonomy" id="2056631"/>
    <lineage>
        <taxon>Archaea</taxon>
        <taxon>Thermoproteota</taxon>
    </lineage>
</organism>
<evidence type="ECO:0000259" key="1">
    <source>
        <dbReference type="Pfam" id="PF03551"/>
    </source>
</evidence>
<dbReference type="EMBL" id="RXIH01000018">
    <property type="protein sequence ID" value="RZN56717.1"/>
    <property type="molecule type" value="Genomic_DNA"/>
</dbReference>
<dbReference type="AlphaFoldDB" id="A0A523BAZ7"/>
<dbReference type="PANTHER" id="PTHR33169:SF14">
    <property type="entry name" value="TRANSCRIPTIONAL REGULATOR RV3488"/>
    <property type="match status" value="1"/>
</dbReference>